<evidence type="ECO:0000256" key="4">
    <source>
        <dbReference type="ARBA" id="ARBA00013089"/>
    </source>
</evidence>
<dbReference type="NCBIfam" id="TIGR00492">
    <property type="entry name" value="alr"/>
    <property type="match status" value="1"/>
</dbReference>
<proteinExistence type="inferred from homology"/>
<dbReference type="HAMAP" id="MF_01201">
    <property type="entry name" value="Ala_racemase"/>
    <property type="match status" value="1"/>
</dbReference>
<dbReference type="PANTHER" id="PTHR30511">
    <property type="entry name" value="ALANINE RACEMASE"/>
    <property type="match status" value="1"/>
</dbReference>
<dbReference type="Gene3D" id="3.20.20.10">
    <property type="entry name" value="Alanine racemase"/>
    <property type="match status" value="1"/>
</dbReference>
<sequence>MAAAHQGAAPGVAMSRIDRDHRPDAGPAGTAAALLTIDLGAIADNYRALALQAGPAVCAAVVKADAYGLGADRVAPVLAAAGCRHFFVAQVGEGVALRAILGPGPVIAVLNGASPGSEAACAAHDLVPVLNDRSQRDGWQGLARRLDRRLPAILQIDSGMARFGFAPDEACALLDAPDALAGLDLQLVMSHLACAGEPDSPVNAAQRAVFEVVRRRLPAVPASLAASSGIFLGPDFRFDLVRPGAALYGIAPQADAPNPMRPVIGLRARVMQTRSVPAGTPVGYGHAATVGRDSRLATVAIGYADGFFRSTAGGAAWFGGTRLPVVGRVSMDSLVLDVTDLAPGTIGPGALVDIIGPERDVDAVAAAAGTIGYEVLTNLGHRFHRVYLGA</sequence>
<dbReference type="SUPFAM" id="SSF51419">
    <property type="entry name" value="PLP-binding barrel"/>
    <property type="match status" value="1"/>
</dbReference>
<dbReference type="HOGENOM" id="CLU_028393_1_1_5"/>
<dbReference type="PROSITE" id="PS00395">
    <property type="entry name" value="ALANINE_RACEMASE"/>
    <property type="match status" value="1"/>
</dbReference>
<evidence type="ECO:0000256" key="10">
    <source>
        <dbReference type="SAM" id="MobiDB-lite"/>
    </source>
</evidence>
<dbReference type="InterPro" id="IPR011079">
    <property type="entry name" value="Ala_racemase_C"/>
</dbReference>
<dbReference type="Proteomes" id="UP000029492">
    <property type="component" value="Chromosome"/>
</dbReference>
<organism evidence="12 13">
    <name type="scientific">Methylobacterium oryzae CBMB20</name>
    <dbReference type="NCBI Taxonomy" id="693986"/>
    <lineage>
        <taxon>Bacteria</taxon>
        <taxon>Pseudomonadati</taxon>
        <taxon>Pseudomonadota</taxon>
        <taxon>Alphaproteobacteria</taxon>
        <taxon>Hyphomicrobiales</taxon>
        <taxon>Methylobacteriaceae</taxon>
        <taxon>Methylobacterium</taxon>
    </lineage>
</organism>
<feature type="binding site" evidence="7 9">
    <location>
        <position position="331"/>
    </location>
    <ligand>
        <name>substrate</name>
    </ligand>
</feature>
<dbReference type="UniPathway" id="UPA00042">
    <property type="reaction ID" value="UER00497"/>
</dbReference>
<evidence type="ECO:0000256" key="6">
    <source>
        <dbReference type="ARBA" id="ARBA00023235"/>
    </source>
</evidence>
<dbReference type="CDD" id="cd00430">
    <property type="entry name" value="PLPDE_III_AR"/>
    <property type="match status" value="1"/>
</dbReference>
<dbReference type="PANTHER" id="PTHR30511:SF0">
    <property type="entry name" value="ALANINE RACEMASE, CATABOLIC-RELATED"/>
    <property type="match status" value="1"/>
</dbReference>
<feature type="active site" description="Proton acceptor; specific for L-alanine" evidence="7">
    <location>
        <position position="284"/>
    </location>
</feature>
<comment type="catalytic activity">
    <reaction evidence="1 7">
        <text>L-alanine = D-alanine</text>
        <dbReference type="Rhea" id="RHEA:20249"/>
        <dbReference type="ChEBI" id="CHEBI:57416"/>
        <dbReference type="ChEBI" id="CHEBI:57972"/>
        <dbReference type="EC" id="5.1.1.1"/>
    </reaction>
</comment>
<dbReference type="EMBL" id="CP003811">
    <property type="protein sequence ID" value="AIQ93284.1"/>
    <property type="molecule type" value="Genomic_DNA"/>
</dbReference>
<dbReference type="KEGG" id="mor:MOC_5529"/>
<dbReference type="InterPro" id="IPR029066">
    <property type="entry name" value="PLP-binding_barrel"/>
</dbReference>
<evidence type="ECO:0000256" key="3">
    <source>
        <dbReference type="ARBA" id="ARBA00007880"/>
    </source>
</evidence>
<feature type="domain" description="Alanine racemase C-terminal" evidence="11">
    <location>
        <begin position="263"/>
        <end position="388"/>
    </location>
</feature>
<dbReference type="SMART" id="SM01005">
    <property type="entry name" value="Ala_racemase_C"/>
    <property type="match status" value="1"/>
</dbReference>
<dbReference type="STRING" id="693986.MOC_5529"/>
<name>A0A089QFB6_9HYPH</name>
<dbReference type="AlphaFoldDB" id="A0A089QFB6"/>
<dbReference type="GO" id="GO:0005829">
    <property type="term" value="C:cytosol"/>
    <property type="evidence" value="ECO:0007669"/>
    <property type="project" value="TreeGrafter"/>
</dbReference>
<dbReference type="SUPFAM" id="SSF50621">
    <property type="entry name" value="Alanine racemase C-terminal domain-like"/>
    <property type="match status" value="1"/>
</dbReference>
<feature type="region of interest" description="Disordered" evidence="10">
    <location>
        <begin position="1"/>
        <end position="21"/>
    </location>
</feature>
<dbReference type="GO" id="GO:0030170">
    <property type="term" value="F:pyridoxal phosphate binding"/>
    <property type="evidence" value="ECO:0007669"/>
    <property type="project" value="UniProtKB-UniRule"/>
</dbReference>
<dbReference type="InterPro" id="IPR000821">
    <property type="entry name" value="Ala_racemase"/>
</dbReference>
<evidence type="ECO:0000256" key="9">
    <source>
        <dbReference type="PIRSR" id="PIRSR600821-52"/>
    </source>
</evidence>
<reference evidence="12 13" key="1">
    <citation type="journal article" date="2014" name="PLoS ONE">
        <title>Genome Information of Methylobacterium oryzae, a Plant-Probiotic Methylotroph in the Phyllosphere.</title>
        <authorList>
            <person name="Kwak M.J."/>
            <person name="Jeong H."/>
            <person name="Madhaiyan M."/>
            <person name="Lee Y."/>
            <person name="Sa T.M."/>
            <person name="Oh T.K."/>
            <person name="Kim J.F."/>
        </authorList>
    </citation>
    <scope>NUCLEOTIDE SEQUENCE [LARGE SCALE GENOMIC DNA]</scope>
    <source>
        <strain evidence="12 13">CBMB20</strain>
    </source>
</reference>
<dbReference type="GO" id="GO:0008784">
    <property type="term" value="F:alanine racemase activity"/>
    <property type="evidence" value="ECO:0007669"/>
    <property type="project" value="UniProtKB-UniRule"/>
</dbReference>
<dbReference type="eggNOG" id="COG0787">
    <property type="taxonomic scope" value="Bacteria"/>
</dbReference>
<dbReference type="Pfam" id="PF00842">
    <property type="entry name" value="Ala_racemase_C"/>
    <property type="match status" value="1"/>
</dbReference>
<evidence type="ECO:0000256" key="2">
    <source>
        <dbReference type="ARBA" id="ARBA00001933"/>
    </source>
</evidence>
<dbReference type="Pfam" id="PF01168">
    <property type="entry name" value="Ala_racemase_N"/>
    <property type="match status" value="1"/>
</dbReference>
<comment type="function">
    <text evidence="7">Catalyzes the interconversion of L-alanine and D-alanine. May also act on other amino acids.</text>
</comment>
<evidence type="ECO:0000313" key="13">
    <source>
        <dbReference type="Proteomes" id="UP000029492"/>
    </source>
</evidence>
<comment type="similarity">
    <text evidence="3 7">Belongs to the alanine racemase family.</text>
</comment>
<keyword evidence="6 7" id="KW-0413">Isomerase</keyword>
<evidence type="ECO:0000313" key="12">
    <source>
        <dbReference type="EMBL" id="AIQ93284.1"/>
    </source>
</evidence>
<keyword evidence="13" id="KW-1185">Reference proteome</keyword>
<feature type="active site" description="Proton acceptor; specific for D-alanine" evidence="7">
    <location>
        <position position="63"/>
    </location>
</feature>
<comment type="cofactor">
    <cofactor evidence="2 7 8">
        <name>pyridoxal 5'-phosphate</name>
        <dbReference type="ChEBI" id="CHEBI:597326"/>
    </cofactor>
</comment>
<dbReference type="GO" id="GO:0030632">
    <property type="term" value="P:D-alanine biosynthetic process"/>
    <property type="evidence" value="ECO:0007669"/>
    <property type="project" value="UniProtKB-UniRule"/>
</dbReference>
<gene>
    <name evidence="12" type="ORF">MOC_5529</name>
</gene>
<dbReference type="InterPro" id="IPR020622">
    <property type="entry name" value="Ala_racemase_pyridoxalP-BS"/>
</dbReference>
<feature type="compositionally biased region" description="Low complexity" evidence="10">
    <location>
        <begin position="1"/>
        <end position="13"/>
    </location>
</feature>
<dbReference type="InterPro" id="IPR001608">
    <property type="entry name" value="Ala_racemase_N"/>
</dbReference>
<dbReference type="Gene3D" id="2.40.37.10">
    <property type="entry name" value="Lyase, Ornithine Decarboxylase, Chain A, domain 1"/>
    <property type="match status" value="1"/>
</dbReference>
<accession>A0A089QFB6</accession>
<keyword evidence="5 7" id="KW-0663">Pyridoxal phosphate</keyword>
<evidence type="ECO:0000256" key="7">
    <source>
        <dbReference type="HAMAP-Rule" id="MF_01201"/>
    </source>
</evidence>
<evidence type="ECO:0000256" key="8">
    <source>
        <dbReference type="PIRSR" id="PIRSR600821-50"/>
    </source>
</evidence>
<evidence type="ECO:0000259" key="11">
    <source>
        <dbReference type="SMART" id="SM01005"/>
    </source>
</evidence>
<evidence type="ECO:0000256" key="1">
    <source>
        <dbReference type="ARBA" id="ARBA00000316"/>
    </source>
</evidence>
<dbReference type="EC" id="5.1.1.1" evidence="4 7"/>
<feature type="binding site" evidence="7 9">
    <location>
        <position position="162"/>
    </location>
    <ligand>
        <name>substrate</name>
    </ligand>
</feature>
<dbReference type="InterPro" id="IPR009006">
    <property type="entry name" value="Ala_racemase/Decarboxylase_C"/>
</dbReference>
<feature type="modified residue" description="N6-(pyridoxal phosphate)lysine" evidence="7 8">
    <location>
        <position position="63"/>
    </location>
</feature>
<protein>
    <recommendedName>
        <fullName evidence="4 7">Alanine racemase</fullName>
        <ecNumber evidence="4 7">5.1.1.1</ecNumber>
    </recommendedName>
</protein>
<dbReference type="PRINTS" id="PR00992">
    <property type="entry name" value="ALARACEMASE"/>
</dbReference>
<evidence type="ECO:0000256" key="5">
    <source>
        <dbReference type="ARBA" id="ARBA00022898"/>
    </source>
</evidence>
<comment type="pathway">
    <text evidence="7">Amino-acid biosynthesis; D-alanine biosynthesis; D-alanine from L-alanine: step 1/1.</text>
</comment>